<evidence type="ECO:0000256" key="1">
    <source>
        <dbReference type="ARBA" id="ARBA00001933"/>
    </source>
</evidence>
<protein>
    <recommendedName>
        <fullName evidence="5 12">D-alanine aminotransferase</fullName>
        <ecNumber evidence="4 12">2.6.1.21</ecNumber>
    </recommendedName>
</protein>
<dbReference type="PANTHER" id="PTHR42743:SF10">
    <property type="entry name" value="D-ALANINE AMINOTRANSFERASE"/>
    <property type="match status" value="1"/>
</dbReference>
<organism evidence="13 14">
    <name type="scientific">Bacillus suaedaesalsae</name>
    <dbReference type="NCBI Taxonomy" id="2810349"/>
    <lineage>
        <taxon>Bacteria</taxon>
        <taxon>Bacillati</taxon>
        <taxon>Bacillota</taxon>
        <taxon>Bacilli</taxon>
        <taxon>Bacillales</taxon>
        <taxon>Bacillaceae</taxon>
        <taxon>Bacillus</taxon>
    </lineage>
</organism>
<evidence type="ECO:0000256" key="5">
    <source>
        <dbReference type="ARBA" id="ARBA00021779"/>
    </source>
</evidence>
<comment type="caution">
    <text evidence="13">The sequence shown here is derived from an EMBL/GenBank/DDBJ whole genome shotgun (WGS) entry which is preliminary data.</text>
</comment>
<dbReference type="EC" id="2.6.1.21" evidence="4 12"/>
<evidence type="ECO:0000256" key="4">
    <source>
        <dbReference type="ARBA" id="ARBA00012874"/>
    </source>
</evidence>
<dbReference type="CDD" id="cd01558">
    <property type="entry name" value="D-AAT_like"/>
    <property type="match status" value="1"/>
</dbReference>
<dbReference type="InterPro" id="IPR001544">
    <property type="entry name" value="Aminotrans_IV"/>
</dbReference>
<keyword evidence="14" id="KW-1185">Reference proteome</keyword>
<reference evidence="13 14" key="1">
    <citation type="submission" date="2021-02" db="EMBL/GenBank/DDBJ databases">
        <title>Bacillus sp. RD4P76, an endophyte from a halophyte.</title>
        <authorList>
            <person name="Sun J.-Q."/>
        </authorList>
    </citation>
    <scope>NUCLEOTIDE SEQUENCE [LARGE SCALE GENOMIC DNA]</scope>
    <source>
        <strain evidence="13 14">RD4P76</strain>
    </source>
</reference>
<dbReference type="InterPro" id="IPR043131">
    <property type="entry name" value="BCAT-like_N"/>
</dbReference>
<dbReference type="SUPFAM" id="SSF56752">
    <property type="entry name" value="D-aminoacid aminotransferase-like PLP-dependent enzymes"/>
    <property type="match status" value="1"/>
</dbReference>
<evidence type="ECO:0000256" key="2">
    <source>
        <dbReference type="ARBA" id="ARBA00009320"/>
    </source>
</evidence>
<dbReference type="Proteomes" id="UP001518925">
    <property type="component" value="Unassembled WGS sequence"/>
</dbReference>
<dbReference type="RefSeq" id="WP_204204817.1">
    <property type="nucleotide sequence ID" value="NZ_JAFELM010000043.1"/>
</dbReference>
<comment type="similarity">
    <text evidence="2 10">Belongs to the class-IV pyridoxal-phosphate-dependent aminotransferase family.</text>
</comment>
<dbReference type="InterPro" id="IPR043132">
    <property type="entry name" value="BCAT-like_C"/>
</dbReference>
<dbReference type="GO" id="GO:0047810">
    <property type="term" value="F:D-alanine-2-oxoglutarate aminotransferase activity"/>
    <property type="evidence" value="ECO:0007669"/>
    <property type="project" value="UniProtKB-EC"/>
</dbReference>
<dbReference type="Gene3D" id="3.20.10.10">
    <property type="entry name" value="D-amino Acid Aminotransferase, subunit A, domain 2"/>
    <property type="match status" value="1"/>
</dbReference>
<sequence length="276" mass="31554">MEIAFYNGEFLQEVDEKIIPIQERGHQFGDGVYEVVRVYNNKPFMLEEHLDRFQKSAEAILLQLPYTRQELTEIIDQGVKRSQEKNVDVYFQVTRGIAPRLHLFPNTKAVFSMTIKPSRPIDPAKKESGVAVLLLEDERWKNCYIKSLNLLPNVIAKQHAASRGCDEAILVKDGSITEGSSSNLFVIKDGTIYTTPATKGILHGITRLAVFQLAEKMELPIKEQHFTEEFLLQADEAFITSTTQEILPINKVDEFEIPTHYTITKKLQNEFLKLTK</sequence>
<evidence type="ECO:0000313" key="13">
    <source>
        <dbReference type="EMBL" id="MBM6619360.1"/>
    </source>
</evidence>
<dbReference type="InterPro" id="IPR005784">
    <property type="entry name" value="D_amino_transT"/>
</dbReference>
<dbReference type="PROSITE" id="PS00770">
    <property type="entry name" value="AA_TRANSFER_CLASS_4"/>
    <property type="match status" value="1"/>
</dbReference>
<dbReference type="NCBIfam" id="TIGR01121">
    <property type="entry name" value="D_amino_aminoT"/>
    <property type="match status" value="1"/>
</dbReference>
<proteinExistence type="inferred from homology"/>
<dbReference type="Pfam" id="PF01063">
    <property type="entry name" value="Aminotran_4"/>
    <property type="match status" value="1"/>
</dbReference>
<evidence type="ECO:0000256" key="7">
    <source>
        <dbReference type="ARBA" id="ARBA00022679"/>
    </source>
</evidence>
<evidence type="ECO:0000313" key="14">
    <source>
        <dbReference type="Proteomes" id="UP001518925"/>
    </source>
</evidence>
<keyword evidence="7 13" id="KW-0808">Transferase</keyword>
<comment type="subunit">
    <text evidence="3">Homodimer.</text>
</comment>
<dbReference type="InterPro" id="IPR036038">
    <property type="entry name" value="Aminotransferase-like"/>
</dbReference>
<dbReference type="EMBL" id="JAFELM010000043">
    <property type="protein sequence ID" value="MBM6619360.1"/>
    <property type="molecule type" value="Genomic_DNA"/>
</dbReference>
<evidence type="ECO:0000256" key="3">
    <source>
        <dbReference type="ARBA" id="ARBA00011738"/>
    </source>
</evidence>
<evidence type="ECO:0000256" key="9">
    <source>
        <dbReference type="ARBA" id="ARBA00047911"/>
    </source>
</evidence>
<comment type="function">
    <text evidence="12">Acts on the D-isomers of alanine, leucine, aspartate, glutamate, aminobutyrate, norvaline and asparagine. The enzyme transfers an amino group from a substrate D-amino acid to the pyridoxal phosphate cofactor to form pyridoxamine and an alpha-keto acid in the first half-reaction.</text>
</comment>
<evidence type="ECO:0000256" key="12">
    <source>
        <dbReference type="RuleBase" id="RU004520"/>
    </source>
</evidence>
<name>A0ABS2DLK0_9BACI</name>
<comment type="catalytic activity">
    <reaction evidence="9 12">
        <text>D-alanine + 2-oxoglutarate = D-glutamate + pyruvate</text>
        <dbReference type="Rhea" id="RHEA:15869"/>
        <dbReference type="ChEBI" id="CHEBI:15361"/>
        <dbReference type="ChEBI" id="CHEBI:16810"/>
        <dbReference type="ChEBI" id="CHEBI:29986"/>
        <dbReference type="ChEBI" id="CHEBI:57416"/>
        <dbReference type="EC" id="2.6.1.21"/>
    </reaction>
</comment>
<evidence type="ECO:0000256" key="11">
    <source>
        <dbReference type="RuleBase" id="RU004516"/>
    </source>
</evidence>
<accession>A0ABS2DLK0</accession>
<dbReference type="PANTHER" id="PTHR42743">
    <property type="entry name" value="AMINO-ACID AMINOTRANSFERASE"/>
    <property type="match status" value="1"/>
</dbReference>
<dbReference type="InterPro" id="IPR018300">
    <property type="entry name" value="Aminotrans_IV_CS"/>
</dbReference>
<evidence type="ECO:0000256" key="8">
    <source>
        <dbReference type="ARBA" id="ARBA00022898"/>
    </source>
</evidence>
<dbReference type="InterPro" id="IPR050571">
    <property type="entry name" value="Class-IV_PLP-Dep_Aminotrnsfr"/>
</dbReference>
<evidence type="ECO:0000256" key="6">
    <source>
        <dbReference type="ARBA" id="ARBA00022576"/>
    </source>
</evidence>
<gene>
    <name evidence="13" type="primary">dat</name>
    <name evidence="13" type="ORF">JR050_16995</name>
</gene>
<comment type="cofactor">
    <cofactor evidence="1 11">
        <name>pyridoxal 5'-phosphate</name>
        <dbReference type="ChEBI" id="CHEBI:597326"/>
    </cofactor>
</comment>
<evidence type="ECO:0000256" key="10">
    <source>
        <dbReference type="RuleBase" id="RU004106"/>
    </source>
</evidence>
<keyword evidence="8 11" id="KW-0663">Pyridoxal phosphate</keyword>
<dbReference type="Gene3D" id="3.30.470.10">
    <property type="match status" value="1"/>
</dbReference>
<keyword evidence="6 13" id="KW-0032">Aminotransferase</keyword>